<feature type="domain" description="Histidine kinase" evidence="7">
    <location>
        <begin position="283"/>
        <end position="538"/>
    </location>
</feature>
<keyword evidence="3" id="KW-0597">Phosphoprotein</keyword>
<comment type="catalytic activity">
    <reaction evidence="1">
        <text>ATP + protein L-histidine = ADP + protein N-phospho-L-histidine.</text>
        <dbReference type="EC" id="2.7.13.3"/>
    </reaction>
</comment>
<keyword evidence="4" id="KW-0418">Kinase</keyword>
<evidence type="ECO:0000313" key="8">
    <source>
        <dbReference type="EMBL" id="KST67626.1"/>
    </source>
</evidence>
<evidence type="ECO:0000259" key="7">
    <source>
        <dbReference type="PROSITE" id="PS50109"/>
    </source>
</evidence>
<dbReference type="SUPFAM" id="SSF55874">
    <property type="entry name" value="ATPase domain of HSP90 chaperone/DNA topoisomerase II/histidine kinase"/>
    <property type="match status" value="1"/>
</dbReference>
<dbReference type="InterPro" id="IPR003661">
    <property type="entry name" value="HisK_dim/P_dom"/>
</dbReference>
<name>A0A0V7ZZ04_9CYAN</name>
<evidence type="ECO:0000256" key="5">
    <source>
        <dbReference type="ARBA" id="ARBA00023012"/>
    </source>
</evidence>
<dbReference type="EMBL" id="LMTZ01000013">
    <property type="protein sequence ID" value="KST69738.1"/>
    <property type="molecule type" value="Genomic_DNA"/>
</dbReference>
<dbReference type="EMBL" id="LMTZ01000086">
    <property type="protein sequence ID" value="KST67626.1"/>
    <property type="molecule type" value="Genomic_DNA"/>
</dbReference>
<reference evidence="9 10" key="1">
    <citation type="journal article" date="2015" name="Genome Announc.">
        <title>Draft Genome of the Euendolithic (true boring) Cyanobacterium Mastigocoleus testarum strain BC008.</title>
        <authorList>
            <person name="Guida B.S."/>
            <person name="Garcia-Pichel F."/>
        </authorList>
    </citation>
    <scope>NUCLEOTIDE SEQUENCE [LARGE SCALE GENOMIC DNA]</scope>
    <source>
        <strain evidence="9 10">BC008</strain>
    </source>
</reference>
<feature type="transmembrane region" description="Helical" evidence="6">
    <location>
        <begin position="221"/>
        <end position="240"/>
    </location>
</feature>
<evidence type="ECO:0000256" key="3">
    <source>
        <dbReference type="ARBA" id="ARBA00022553"/>
    </source>
</evidence>
<sequence length="547" mass="61475">MEPPLKVLKQMVARLLKFFSTNQPTVQRRFNLLRNFSIVSLSGFVLSIGLLSVLYKERAIRTLVVSTEESNVTLTNVFAKKLWPEHGTFLTSTQGLSDEELAADPHTRQLYDELTIQLEDSPIAKVKVFDLQGRTVFSTNTDQLGDDKSESPGFLSARTGRVLSQLGHRDTFKAIQQVLEDRHWLSSYIPVHEDGKIVAVFELYTDVTPLLQRIERTQKEIMLGSLLILGLLYLILNLFVGRADTLLKQRTQELSDTLEELKSTQTTLIHQEKMSGLGELVAGVAHEINNPVNFIYGNLCHVEGYSKTLLEALGLYEQYYPEPDAKICEQMEMLDVDFIKEDLEKTLSSMKVGTKRIREIVLSLRNFSRKDEADIKAVNIHEGIESTLMILQHRLKPHLPRPTISIERNFGNLPLVECYAGQINQVFMNILSNGIDALDTAFEQKTQVTQNSPKITITTVACPESVRISIADNGIGIPEAVKAHIFNPFFTTKAVGKGTGIGMTISHQLIVEKHDGKIEFISEEGVGTEFIIEIPIVLGKMRNQSRL</sequence>
<dbReference type="PANTHER" id="PTHR43065:SF50">
    <property type="entry name" value="HISTIDINE KINASE"/>
    <property type="match status" value="1"/>
</dbReference>
<proteinExistence type="predicted"/>
<evidence type="ECO:0000313" key="9">
    <source>
        <dbReference type="EMBL" id="KST69738.1"/>
    </source>
</evidence>
<dbReference type="Proteomes" id="UP000053372">
    <property type="component" value="Unassembled WGS sequence"/>
</dbReference>
<comment type="caution">
    <text evidence="9">The sequence shown here is derived from an EMBL/GenBank/DDBJ whole genome shotgun (WGS) entry which is preliminary data.</text>
</comment>
<evidence type="ECO:0000256" key="2">
    <source>
        <dbReference type="ARBA" id="ARBA00012438"/>
    </source>
</evidence>
<dbReference type="InterPro" id="IPR005467">
    <property type="entry name" value="His_kinase_dom"/>
</dbReference>
<keyword evidence="6" id="KW-0472">Membrane</keyword>
<keyword evidence="10" id="KW-1185">Reference proteome</keyword>
<keyword evidence="6" id="KW-0812">Transmembrane</keyword>
<gene>
    <name evidence="8" type="ORF">BC008_31005</name>
    <name evidence="9" type="ORF">BC008_35845</name>
</gene>
<dbReference type="SMART" id="SM00387">
    <property type="entry name" value="HATPase_c"/>
    <property type="match status" value="1"/>
</dbReference>
<protein>
    <recommendedName>
        <fullName evidence="2">histidine kinase</fullName>
        <ecNumber evidence="2">2.7.13.3</ecNumber>
    </recommendedName>
</protein>
<dbReference type="CDD" id="cd00082">
    <property type="entry name" value="HisKA"/>
    <property type="match status" value="1"/>
</dbReference>
<dbReference type="OrthoDB" id="9773246at2"/>
<dbReference type="PRINTS" id="PR00344">
    <property type="entry name" value="BCTRLSENSOR"/>
</dbReference>
<dbReference type="EC" id="2.7.13.3" evidence="2"/>
<dbReference type="InterPro" id="IPR004358">
    <property type="entry name" value="Sig_transdc_His_kin-like_C"/>
</dbReference>
<evidence type="ECO:0000256" key="6">
    <source>
        <dbReference type="SAM" id="Phobius"/>
    </source>
</evidence>
<accession>A0A0V7ZZ04</accession>
<feature type="transmembrane region" description="Helical" evidence="6">
    <location>
        <begin position="36"/>
        <end position="55"/>
    </location>
</feature>
<dbReference type="Pfam" id="PF02518">
    <property type="entry name" value="HATPase_c"/>
    <property type="match status" value="1"/>
</dbReference>
<dbReference type="GO" id="GO:0000155">
    <property type="term" value="F:phosphorelay sensor kinase activity"/>
    <property type="evidence" value="ECO:0007669"/>
    <property type="project" value="InterPro"/>
</dbReference>
<evidence type="ECO:0000256" key="4">
    <source>
        <dbReference type="ARBA" id="ARBA00022777"/>
    </source>
</evidence>
<dbReference type="Gene3D" id="3.30.565.10">
    <property type="entry name" value="Histidine kinase-like ATPase, C-terminal domain"/>
    <property type="match status" value="1"/>
</dbReference>
<evidence type="ECO:0000256" key="1">
    <source>
        <dbReference type="ARBA" id="ARBA00000085"/>
    </source>
</evidence>
<evidence type="ECO:0000313" key="10">
    <source>
        <dbReference type="Proteomes" id="UP000053372"/>
    </source>
</evidence>
<dbReference type="RefSeq" id="WP_058183125.1">
    <property type="nucleotide sequence ID" value="NZ_LMTZ01000013.1"/>
</dbReference>
<dbReference type="PROSITE" id="PS50109">
    <property type="entry name" value="HIS_KIN"/>
    <property type="match status" value="1"/>
</dbReference>
<dbReference type="PANTHER" id="PTHR43065">
    <property type="entry name" value="SENSOR HISTIDINE KINASE"/>
    <property type="match status" value="1"/>
</dbReference>
<dbReference type="AlphaFoldDB" id="A0A0V7ZZ04"/>
<organism evidence="9 10">
    <name type="scientific">Mastigocoleus testarum BC008</name>
    <dbReference type="NCBI Taxonomy" id="371196"/>
    <lineage>
        <taxon>Bacteria</taxon>
        <taxon>Bacillati</taxon>
        <taxon>Cyanobacteriota</taxon>
        <taxon>Cyanophyceae</taxon>
        <taxon>Nostocales</taxon>
        <taxon>Hapalosiphonaceae</taxon>
        <taxon>Mastigocoleus</taxon>
    </lineage>
</organism>
<dbReference type="InterPro" id="IPR003594">
    <property type="entry name" value="HATPase_dom"/>
</dbReference>
<keyword evidence="5" id="KW-0902">Two-component regulatory system</keyword>
<dbReference type="Gene3D" id="1.10.287.130">
    <property type="match status" value="1"/>
</dbReference>
<dbReference type="InterPro" id="IPR036890">
    <property type="entry name" value="HATPase_C_sf"/>
</dbReference>
<keyword evidence="6" id="KW-1133">Transmembrane helix</keyword>
<keyword evidence="4" id="KW-0808">Transferase</keyword>